<comment type="similarity">
    <text evidence="1">Belongs to the ATP-dependent AMP-binding enzyme family.</text>
</comment>
<evidence type="ECO:0000259" key="6">
    <source>
        <dbReference type="Pfam" id="PF13193"/>
    </source>
</evidence>
<gene>
    <name evidence="7" type="ORF">GFH48_04645</name>
</gene>
<dbReference type="Pfam" id="PF13193">
    <property type="entry name" value="AMP-binding_C"/>
    <property type="match status" value="1"/>
</dbReference>
<dbReference type="GO" id="GO:0006633">
    <property type="term" value="P:fatty acid biosynthetic process"/>
    <property type="evidence" value="ECO:0007669"/>
    <property type="project" value="TreeGrafter"/>
</dbReference>
<dbReference type="Proteomes" id="UP000326179">
    <property type="component" value="Chromosome"/>
</dbReference>
<dbReference type="InterPro" id="IPR045851">
    <property type="entry name" value="AMP-bd_C_sf"/>
</dbReference>
<keyword evidence="8" id="KW-1185">Reference proteome</keyword>
<feature type="domain" description="AMP-dependent synthetase/ligase" evidence="5">
    <location>
        <begin position="43"/>
        <end position="388"/>
    </location>
</feature>
<dbReference type="InterPro" id="IPR020845">
    <property type="entry name" value="AMP-binding_CS"/>
</dbReference>
<protein>
    <submittedName>
        <fullName evidence="7">AMP-binding protein</fullName>
    </submittedName>
</protein>
<evidence type="ECO:0000256" key="4">
    <source>
        <dbReference type="ARBA" id="ARBA00022840"/>
    </source>
</evidence>
<dbReference type="InterPro" id="IPR042099">
    <property type="entry name" value="ANL_N_sf"/>
</dbReference>
<dbReference type="InterPro" id="IPR051087">
    <property type="entry name" value="Mitochondrial_ACSM"/>
</dbReference>
<dbReference type="GO" id="GO:0016405">
    <property type="term" value="F:CoA-ligase activity"/>
    <property type="evidence" value="ECO:0007669"/>
    <property type="project" value="UniProtKB-ARBA"/>
</dbReference>
<keyword evidence="4" id="KW-0067">ATP-binding</keyword>
<evidence type="ECO:0000313" key="7">
    <source>
        <dbReference type="EMBL" id="QFZ72652.1"/>
    </source>
</evidence>
<dbReference type="InterPro" id="IPR025110">
    <property type="entry name" value="AMP-bd_C"/>
</dbReference>
<dbReference type="InterPro" id="IPR000873">
    <property type="entry name" value="AMP-dep_synth/lig_dom"/>
</dbReference>
<accession>A0A5Q0L6J9</accession>
<organism evidence="7 8">
    <name type="scientific">Streptomyces fagopyri</name>
    <dbReference type="NCBI Taxonomy" id="2662397"/>
    <lineage>
        <taxon>Bacteria</taxon>
        <taxon>Bacillati</taxon>
        <taxon>Actinomycetota</taxon>
        <taxon>Actinomycetes</taxon>
        <taxon>Kitasatosporales</taxon>
        <taxon>Streptomycetaceae</taxon>
        <taxon>Streptomyces</taxon>
    </lineage>
</organism>
<dbReference type="Gene3D" id="3.40.50.12780">
    <property type="entry name" value="N-terminal domain of ligase-like"/>
    <property type="match status" value="1"/>
</dbReference>
<dbReference type="GO" id="GO:0015645">
    <property type="term" value="F:fatty acid ligase activity"/>
    <property type="evidence" value="ECO:0007669"/>
    <property type="project" value="TreeGrafter"/>
</dbReference>
<dbReference type="SUPFAM" id="SSF56801">
    <property type="entry name" value="Acetyl-CoA synthetase-like"/>
    <property type="match status" value="1"/>
</dbReference>
<dbReference type="AlphaFoldDB" id="A0A5Q0L6J9"/>
<dbReference type="PANTHER" id="PTHR43605:SF10">
    <property type="entry name" value="ACYL-COA SYNTHETASE MEDIUM CHAIN FAMILY MEMBER 3"/>
    <property type="match status" value="1"/>
</dbReference>
<dbReference type="GO" id="GO:0005524">
    <property type="term" value="F:ATP binding"/>
    <property type="evidence" value="ECO:0007669"/>
    <property type="project" value="UniProtKB-KW"/>
</dbReference>
<evidence type="ECO:0000256" key="1">
    <source>
        <dbReference type="ARBA" id="ARBA00006432"/>
    </source>
</evidence>
<sequence length="540" mass="56778">MGTSGLAPQGADVPVVARLRELRGLARWSPAADYSIVQDALFAQDPDAVAVLTAGPQEVGEITFGEVQEAALRIGDVLRAQGVDPGDRVALYLDPSPAAAEVVFGVLAAGAVLLPIPRLMAGGSVSHRLSDSGAKVLVTDGLGLERLRSTGCDIEGRAVLTVDGSEGKGIAGRKVDDHSDAPWPAGPTHPALLMYTSGTSGPPKGILHGHQVLLGHAGVDYAFELFQPGDVYYGTADWGWIGGLMLGLLVPWSFGVPVVAQRQTRFDADATLELFARCGVTTAFLPPSVLRLLQANGRAPERRLRAVVTGGEAAGRSEMAWSRLHLSQAVNKAYGQTEANGLIGDSAVLGSVDDDTMGAPYPGHTIALLGEDGREVAHGEVGEIALRLPDPVALLGIWDAKTEGPVPPAGEWHRTNDLARRAHGQRLEYLGRADDVIKSRGYRIGPSEIEDALVNHPLVAEAVAVGIPDDKIGQRVKVFLRITGGETGGEVGEALRSELCDLVAATVGPHARPREFEVVSSLPRTETGKLLRRALAPAPH</sequence>
<proteinExistence type="inferred from homology"/>
<reference evidence="7 8" key="1">
    <citation type="submission" date="2019-10" db="EMBL/GenBank/DDBJ databases">
        <title>A novel species.</title>
        <authorList>
            <person name="Gao J."/>
        </authorList>
    </citation>
    <scope>NUCLEOTIDE SEQUENCE [LARGE SCALE GENOMIC DNA]</scope>
    <source>
        <strain evidence="7 8">QMT-28</strain>
    </source>
</reference>
<evidence type="ECO:0000259" key="5">
    <source>
        <dbReference type="Pfam" id="PF00501"/>
    </source>
</evidence>
<dbReference type="KEGG" id="sfy:GFH48_04645"/>
<feature type="domain" description="AMP-binding enzyme C-terminal" evidence="6">
    <location>
        <begin position="448"/>
        <end position="529"/>
    </location>
</feature>
<dbReference type="GO" id="GO:0006637">
    <property type="term" value="P:acyl-CoA metabolic process"/>
    <property type="evidence" value="ECO:0007669"/>
    <property type="project" value="TreeGrafter"/>
</dbReference>
<evidence type="ECO:0000256" key="3">
    <source>
        <dbReference type="ARBA" id="ARBA00022741"/>
    </source>
</evidence>
<dbReference type="RefSeq" id="WP_153287018.1">
    <property type="nucleotide sequence ID" value="NZ_CP045643.1"/>
</dbReference>
<dbReference type="PANTHER" id="PTHR43605">
    <property type="entry name" value="ACYL-COENZYME A SYNTHETASE"/>
    <property type="match status" value="1"/>
</dbReference>
<evidence type="ECO:0000313" key="8">
    <source>
        <dbReference type="Proteomes" id="UP000326179"/>
    </source>
</evidence>
<dbReference type="PROSITE" id="PS00455">
    <property type="entry name" value="AMP_BINDING"/>
    <property type="match status" value="1"/>
</dbReference>
<keyword evidence="3" id="KW-0547">Nucleotide-binding</keyword>
<dbReference type="GO" id="GO:0004321">
    <property type="term" value="F:fatty-acyl-CoA synthase activity"/>
    <property type="evidence" value="ECO:0007669"/>
    <property type="project" value="TreeGrafter"/>
</dbReference>
<dbReference type="Gene3D" id="3.30.300.30">
    <property type="match status" value="1"/>
</dbReference>
<name>A0A5Q0L6J9_9ACTN</name>
<dbReference type="Pfam" id="PF00501">
    <property type="entry name" value="AMP-binding"/>
    <property type="match status" value="1"/>
</dbReference>
<dbReference type="EMBL" id="CP045643">
    <property type="protein sequence ID" value="QFZ72652.1"/>
    <property type="molecule type" value="Genomic_DNA"/>
</dbReference>
<evidence type="ECO:0000256" key="2">
    <source>
        <dbReference type="ARBA" id="ARBA00022598"/>
    </source>
</evidence>
<keyword evidence="2" id="KW-0436">Ligase</keyword>